<organism evidence="1">
    <name type="scientific">marine sediment metagenome</name>
    <dbReference type="NCBI Taxonomy" id="412755"/>
    <lineage>
        <taxon>unclassified sequences</taxon>
        <taxon>metagenomes</taxon>
        <taxon>ecological metagenomes</taxon>
    </lineage>
</organism>
<evidence type="ECO:0000313" key="1">
    <source>
        <dbReference type="EMBL" id="KKL86776.1"/>
    </source>
</evidence>
<dbReference type="AlphaFoldDB" id="A0A0F9G8U0"/>
<dbReference type="EMBL" id="LAZR01021017">
    <property type="protein sequence ID" value="KKL86776.1"/>
    <property type="molecule type" value="Genomic_DNA"/>
</dbReference>
<comment type="caution">
    <text evidence="1">The sequence shown here is derived from an EMBL/GenBank/DDBJ whole genome shotgun (WGS) entry which is preliminary data.</text>
</comment>
<reference evidence="1" key="1">
    <citation type="journal article" date="2015" name="Nature">
        <title>Complex archaea that bridge the gap between prokaryotes and eukaryotes.</title>
        <authorList>
            <person name="Spang A."/>
            <person name="Saw J.H."/>
            <person name="Jorgensen S.L."/>
            <person name="Zaremba-Niedzwiedzka K."/>
            <person name="Martijn J."/>
            <person name="Lind A.E."/>
            <person name="van Eijk R."/>
            <person name="Schleper C."/>
            <person name="Guy L."/>
            <person name="Ettema T.J."/>
        </authorList>
    </citation>
    <scope>NUCLEOTIDE SEQUENCE</scope>
</reference>
<sequence length="90" mass="10091">MTIAIGKHYPARLTNGVEGVLAYNYWNANGKGVCIVAKEGGIEDWAAYIGADDGMREAECVEWTCRRGCKLSREQAHRWFPELPIGAYRE</sequence>
<proteinExistence type="predicted"/>
<accession>A0A0F9G8U0</accession>
<name>A0A0F9G8U0_9ZZZZ</name>
<protein>
    <submittedName>
        <fullName evidence="1">Uncharacterized protein</fullName>
    </submittedName>
</protein>
<gene>
    <name evidence="1" type="ORF">LCGC14_1941320</name>
</gene>